<evidence type="ECO:0000256" key="1">
    <source>
        <dbReference type="SAM" id="Coils"/>
    </source>
</evidence>
<dbReference type="EMBL" id="JDVG02000078">
    <property type="protein sequence ID" value="KFB74228.1"/>
    <property type="molecule type" value="Genomic_DNA"/>
</dbReference>
<comment type="caution">
    <text evidence="2">The sequence shown here is derived from an EMBL/GenBank/DDBJ whole genome shotgun (WGS) entry which is preliminary data.</text>
</comment>
<evidence type="ECO:0000313" key="2">
    <source>
        <dbReference type="EMBL" id="KFB74228.1"/>
    </source>
</evidence>
<protein>
    <submittedName>
        <fullName evidence="2">Uncharacterized protein</fullName>
    </submittedName>
</protein>
<organism evidence="2 3">
    <name type="scientific">Candidatus Accumulibacter phosphatis</name>
    <dbReference type="NCBI Taxonomy" id="327160"/>
    <lineage>
        <taxon>Bacteria</taxon>
        <taxon>Pseudomonadati</taxon>
        <taxon>Pseudomonadota</taxon>
        <taxon>Betaproteobacteria</taxon>
        <taxon>Candidatus Accumulibacter</taxon>
    </lineage>
</organism>
<feature type="coiled-coil region" evidence="1">
    <location>
        <begin position="51"/>
        <end position="78"/>
    </location>
</feature>
<proteinExistence type="predicted"/>
<gene>
    <name evidence="2" type="ORF">AW09_000496</name>
</gene>
<dbReference type="Proteomes" id="UP000020077">
    <property type="component" value="Unassembled WGS sequence"/>
</dbReference>
<accession>A0A080LZB2</accession>
<name>A0A080LZB2_9PROT</name>
<keyword evidence="1" id="KW-0175">Coiled coil</keyword>
<dbReference type="AlphaFoldDB" id="A0A080LZB2"/>
<sequence>MTPIAVSQVVRRVRPLVSAAEAPDFFVMIDQQARMVVNLARVLAEVLQGKESAHSLRLLEMEQRREELQRRNQAVVDSLPQAGMGEMHSTMDALDRAAVLLIRAARDCHPGWSAPDAAAFQMLAVIQKAIESLQNGYARLANGSPAAEYDADAAIVSQSALASGKTLVRGVPATEERFLAPSQGMSPAHACWPYGLHENLNKIAHELSGAGVILKSWSRQLSAGSRGFALFPQQFVAS</sequence>
<evidence type="ECO:0000313" key="3">
    <source>
        <dbReference type="Proteomes" id="UP000020077"/>
    </source>
</evidence>
<reference evidence="2 3" key="1">
    <citation type="submission" date="2014-02" db="EMBL/GenBank/DDBJ databases">
        <title>Expanding our view of genomic diversity in Candidatus Accumulibacter clades.</title>
        <authorList>
            <person name="Skennerton C.T."/>
            <person name="Barr J.J."/>
            <person name="Slater F.R."/>
            <person name="Bond P.L."/>
            <person name="Tyson G.W."/>
        </authorList>
    </citation>
    <scope>NUCLEOTIDE SEQUENCE [LARGE SCALE GENOMIC DNA]</scope>
    <source>
        <strain evidence="3">BA-91</strain>
    </source>
</reference>